<feature type="compositionally biased region" description="Low complexity" evidence="1">
    <location>
        <begin position="102"/>
        <end position="136"/>
    </location>
</feature>
<dbReference type="InterPro" id="IPR025241">
    <property type="entry name" value="DUF4190"/>
</dbReference>
<evidence type="ECO:0000256" key="1">
    <source>
        <dbReference type="SAM" id="MobiDB-lite"/>
    </source>
</evidence>
<dbReference type="EMBL" id="CP010519">
    <property type="protein sequence ID" value="AJE81971.1"/>
    <property type="molecule type" value="Genomic_DNA"/>
</dbReference>
<feature type="transmembrane region" description="Helical" evidence="2">
    <location>
        <begin position="247"/>
        <end position="269"/>
    </location>
</feature>
<protein>
    <recommendedName>
        <fullName evidence="3">DUF4190 domain-containing protein</fullName>
    </recommendedName>
</protein>
<name>A0A0B5ET99_STRA4</name>
<feature type="region of interest" description="Disordered" evidence="1">
    <location>
        <begin position="1"/>
        <end position="146"/>
    </location>
</feature>
<evidence type="ECO:0000313" key="4">
    <source>
        <dbReference type="EMBL" id="AJE81971.1"/>
    </source>
</evidence>
<keyword evidence="2" id="KW-1133">Transmembrane helix</keyword>
<dbReference type="KEGG" id="sals:SLNWT_1595"/>
<keyword evidence="2" id="KW-0472">Membrane</keyword>
<dbReference type="Proteomes" id="UP000031523">
    <property type="component" value="Chromosome"/>
</dbReference>
<feature type="transmembrane region" description="Helical" evidence="2">
    <location>
        <begin position="201"/>
        <end position="227"/>
    </location>
</feature>
<proteinExistence type="predicted"/>
<accession>A0A0B5ET99</accession>
<reference evidence="4 5" key="1">
    <citation type="submission" date="2015-01" db="EMBL/GenBank/DDBJ databases">
        <title>Enhanced salinomycin production by adjusting the supply of polyketide extender units in Streptomyce albus DSM 41398.</title>
        <authorList>
            <person name="Lu C."/>
        </authorList>
    </citation>
    <scope>NUCLEOTIDE SEQUENCE [LARGE SCALE GENOMIC DNA]</scope>
    <source>
        <strain evidence="5">ATCC 21838 / DSM 41398 / FERM P-419 / JCM 4703 / NBRC 107858</strain>
    </source>
</reference>
<gene>
    <name evidence="4" type="ORF">SLNWT_1595</name>
</gene>
<feature type="compositionally biased region" description="Gly residues" evidence="1">
    <location>
        <begin position="69"/>
        <end position="101"/>
    </location>
</feature>
<keyword evidence="2" id="KW-0812">Transmembrane</keyword>
<keyword evidence="5" id="KW-1185">Reference proteome</keyword>
<dbReference type="Pfam" id="PF13828">
    <property type="entry name" value="DUF4190"/>
    <property type="match status" value="1"/>
</dbReference>
<sequence>MAVEPQQPEGQGAVPGKPEYLDAPAAGAQPPGPGADTGSGAHRVSGAGLTQPDFTVPAGEPRDAPPGSPGTGGGPAGPGGSGGSGQHFGTGGGFAGPGAGSSGFSVPGGASGAPSTGGFAAPDPFAAPNPFAAPEQAVPPVPQAPGGPAGYGYPGAAPPPYGAPPAPYGMPPYTGAPYPPSPYGWSGAAPMPSNGMGVASLVTGIVSAAGFCMWPLALLLGMMAIVFGTVQRGKVSRGEATNGGQALAGIICGSVGAGLSAILAIVMIAS</sequence>
<evidence type="ECO:0000313" key="5">
    <source>
        <dbReference type="Proteomes" id="UP000031523"/>
    </source>
</evidence>
<feature type="domain" description="DUF4190" evidence="3">
    <location>
        <begin position="196"/>
        <end position="262"/>
    </location>
</feature>
<evidence type="ECO:0000256" key="2">
    <source>
        <dbReference type="SAM" id="Phobius"/>
    </source>
</evidence>
<dbReference type="AlphaFoldDB" id="A0A0B5ET99"/>
<evidence type="ECO:0000259" key="3">
    <source>
        <dbReference type="Pfam" id="PF13828"/>
    </source>
</evidence>
<organism evidence="4 5">
    <name type="scientific">Streptomyces albus (strain ATCC 21838 / DSM 41398 / FERM P-419 / JCM 4703 / NBRC 107858)</name>
    <dbReference type="NCBI Taxonomy" id="1081613"/>
    <lineage>
        <taxon>Bacteria</taxon>
        <taxon>Bacillati</taxon>
        <taxon>Actinomycetota</taxon>
        <taxon>Actinomycetes</taxon>
        <taxon>Kitasatosporales</taxon>
        <taxon>Streptomycetaceae</taxon>
        <taxon>Streptomyces</taxon>
    </lineage>
</organism>